<gene>
    <name evidence="1" type="ORF">GQ651_05210</name>
</gene>
<comment type="caution">
    <text evidence="1">The sequence shown here is derived from an EMBL/GenBank/DDBJ whole genome shotgun (WGS) entry which is preliminary data.</text>
</comment>
<dbReference type="PANTHER" id="PTHR36978">
    <property type="entry name" value="P-LOOP CONTAINING NUCLEOTIDE TRIPHOSPHATE HYDROLASE"/>
    <property type="match status" value="1"/>
</dbReference>
<name>A0A7C9ND73_9RHOB</name>
<dbReference type="Proteomes" id="UP000480350">
    <property type="component" value="Unassembled WGS sequence"/>
</dbReference>
<dbReference type="Pfam" id="PF17784">
    <property type="entry name" value="Sulfotransfer_4"/>
    <property type="match status" value="1"/>
</dbReference>
<evidence type="ECO:0000313" key="1">
    <source>
        <dbReference type="EMBL" id="MXQ07239.1"/>
    </source>
</evidence>
<accession>A0A7C9ND73</accession>
<keyword evidence="1" id="KW-0808">Transferase</keyword>
<dbReference type="EMBL" id="WUPT01000001">
    <property type="protein sequence ID" value="MXQ07239.1"/>
    <property type="molecule type" value="Genomic_DNA"/>
</dbReference>
<protein>
    <submittedName>
        <fullName evidence="1">Sulfotransferase family protein</fullName>
    </submittedName>
</protein>
<dbReference type="PANTHER" id="PTHR36978:SF4">
    <property type="entry name" value="P-LOOP CONTAINING NUCLEOSIDE TRIPHOSPHATE HYDROLASE PROTEIN"/>
    <property type="match status" value="1"/>
</dbReference>
<dbReference type="InterPro" id="IPR027417">
    <property type="entry name" value="P-loop_NTPase"/>
</dbReference>
<keyword evidence="2" id="KW-1185">Reference proteome</keyword>
<dbReference type="GO" id="GO:0016740">
    <property type="term" value="F:transferase activity"/>
    <property type="evidence" value="ECO:0007669"/>
    <property type="project" value="UniProtKB-KW"/>
</dbReference>
<dbReference type="InterPro" id="IPR040632">
    <property type="entry name" value="Sulfotransfer_4"/>
</dbReference>
<reference evidence="1 2" key="2">
    <citation type="submission" date="2020-03" db="EMBL/GenBank/DDBJ databases">
        <title>Kangsaoukella pontilimi gen. nov., sp. nov., a new member of the family Rhodobacteraceae isolated from a tidal mudflat.</title>
        <authorList>
            <person name="Kim I.S."/>
        </authorList>
    </citation>
    <scope>NUCLEOTIDE SEQUENCE [LARGE SCALE GENOMIC DNA]</scope>
    <source>
        <strain evidence="1 2">GH1-50</strain>
    </source>
</reference>
<dbReference type="SUPFAM" id="SSF52540">
    <property type="entry name" value="P-loop containing nucleoside triphosphate hydrolases"/>
    <property type="match status" value="1"/>
</dbReference>
<organism evidence="1 2">
    <name type="scientific">Kangsaoukella pontilimi</name>
    <dbReference type="NCBI Taxonomy" id="2691042"/>
    <lineage>
        <taxon>Bacteria</taxon>
        <taxon>Pseudomonadati</taxon>
        <taxon>Pseudomonadota</taxon>
        <taxon>Alphaproteobacteria</taxon>
        <taxon>Rhodobacterales</taxon>
        <taxon>Paracoccaceae</taxon>
        <taxon>Kangsaoukella</taxon>
    </lineage>
</organism>
<evidence type="ECO:0000313" key="2">
    <source>
        <dbReference type="Proteomes" id="UP000480350"/>
    </source>
</evidence>
<dbReference type="AlphaFoldDB" id="A0A7C9ND73"/>
<proteinExistence type="predicted"/>
<sequence length="210" mass="24041">MKVIGAGFGRTGTDSMKRALEMLGLSPCHHMYEVLPRQDLYDAWVDVLNGDREPDWDRIFDGFEATVDWPAAHYWRELAAHFPEARILLTVRSAESWLASMDKTILNRMRPENDPTPMALALRARIFDDRIDDPEHIVAIYRRQIEEVQAAFGPDRLLTYELGSGWEPLCEFLGVPVPDKPFPRGNTAEDFQARADQTRAEQTAIQREKG</sequence>
<reference evidence="1 2" key="1">
    <citation type="submission" date="2019-12" db="EMBL/GenBank/DDBJ databases">
        <authorList>
            <person name="Lee S.D."/>
        </authorList>
    </citation>
    <scope>NUCLEOTIDE SEQUENCE [LARGE SCALE GENOMIC DNA]</scope>
    <source>
        <strain evidence="1 2">GH1-50</strain>
    </source>
</reference>
<dbReference type="Gene3D" id="3.40.50.300">
    <property type="entry name" value="P-loop containing nucleotide triphosphate hydrolases"/>
    <property type="match status" value="1"/>
</dbReference>